<dbReference type="AlphaFoldDB" id="A0A2C6JKT1"/>
<keyword evidence="2" id="KW-1185">Reference proteome</keyword>
<protein>
    <submittedName>
        <fullName evidence="1">Protein phosphatase 2c domain-containing protein</fullName>
    </submittedName>
</protein>
<dbReference type="GeneID" id="94432199"/>
<feature type="non-terminal residue" evidence="1">
    <location>
        <position position="89"/>
    </location>
</feature>
<comment type="caution">
    <text evidence="1">The sequence shown here is derived from an EMBL/GenBank/DDBJ whole genome shotgun (WGS) entry which is preliminary data.</text>
</comment>
<sequence>MRRIRRSHPNESTQDLLDSRQLLKGVTHATRGLGAFHLKAPEINNLLPEEKRVKNFLPAQSSRQPSPYLSSELDYMLQPFHPDVEALII</sequence>
<evidence type="ECO:0000313" key="1">
    <source>
        <dbReference type="EMBL" id="PHJ17311.1"/>
    </source>
</evidence>
<name>A0A2C6JKT1_9APIC</name>
<proteinExistence type="predicted"/>
<dbReference type="OrthoDB" id="420076at2759"/>
<reference evidence="1 2" key="1">
    <citation type="journal article" date="2017" name="Int. J. Parasitol.">
        <title>The genome of the protozoan parasite Cystoisospora suis and a reverse vaccinology approach to identify vaccine candidates.</title>
        <authorList>
            <person name="Palmieri N."/>
            <person name="Shrestha A."/>
            <person name="Ruttkowski B."/>
            <person name="Beck T."/>
            <person name="Vogl C."/>
            <person name="Tomley F."/>
            <person name="Blake D.P."/>
            <person name="Joachim A."/>
        </authorList>
    </citation>
    <scope>NUCLEOTIDE SEQUENCE [LARGE SCALE GENOMIC DNA]</scope>
    <source>
        <strain evidence="1 2">Wien I</strain>
    </source>
</reference>
<dbReference type="Proteomes" id="UP000221165">
    <property type="component" value="Unassembled WGS sequence"/>
</dbReference>
<dbReference type="RefSeq" id="XP_067919036.1">
    <property type="nucleotide sequence ID" value="XM_068068988.1"/>
</dbReference>
<gene>
    <name evidence="1" type="ORF">CSUI_008867</name>
</gene>
<dbReference type="EMBL" id="MIGC01005102">
    <property type="protein sequence ID" value="PHJ17311.1"/>
    <property type="molecule type" value="Genomic_DNA"/>
</dbReference>
<dbReference type="VEuPathDB" id="ToxoDB:CSUI_008867"/>
<accession>A0A2C6JKT1</accession>
<evidence type="ECO:0000313" key="2">
    <source>
        <dbReference type="Proteomes" id="UP000221165"/>
    </source>
</evidence>
<organism evidence="1 2">
    <name type="scientific">Cystoisospora suis</name>
    <dbReference type="NCBI Taxonomy" id="483139"/>
    <lineage>
        <taxon>Eukaryota</taxon>
        <taxon>Sar</taxon>
        <taxon>Alveolata</taxon>
        <taxon>Apicomplexa</taxon>
        <taxon>Conoidasida</taxon>
        <taxon>Coccidia</taxon>
        <taxon>Eucoccidiorida</taxon>
        <taxon>Eimeriorina</taxon>
        <taxon>Sarcocystidae</taxon>
        <taxon>Cystoisospora</taxon>
    </lineage>
</organism>